<gene>
    <name evidence="1" type="ORF">Tci_157023</name>
</gene>
<dbReference type="EMBL" id="BKCJ010036380">
    <property type="protein sequence ID" value="GEV85046.1"/>
    <property type="molecule type" value="Genomic_DNA"/>
</dbReference>
<evidence type="ECO:0000313" key="1">
    <source>
        <dbReference type="EMBL" id="GEV85046.1"/>
    </source>
</evidence>
<name>A0A699GUH6_TANCI</name>
<dbReference type="AlphaFoldDB" id="A0A699GUH6"/>
<protein>
    <submittedName>
        <fullName evidence="1">Uncharacterized protein</fullName>
    </submittedName>
</protein>
<proteinExistence type="predicted"/>
<accession>A0A699GUH6</accession>
<reference evidence="1" key="1">
    <citation type="journal article" date="2019" name="Sci. Rep.">
        <title>Draft genome of Tanacetum cinerariifolium, the natural source of mosquito coil.</title>
        <authorList>
            <person name="Yamashiro T."/>
            <person name="Shiraishi A."/>
            <person name="Satake H."/>
            <person name="Nakayama K."/>
        </authorList>
    </citation>
    <scope>NUCLEOTIDE SEQUENCE</scope>
</reference>
<sequence>MQPRSHPNSLTTATLQRFDEGIDKLAEYCGAGKVVAEWTASSTEWRLQHFLYHISDDGRKESQVSTSQHQMSRAQPSCQCQSGGHIRSTSNGNKMLTWENVHASAGIVVHHFRKSKRLSTLRVHAHMSITNPATEAGLFSRFRMLVAKKSCDHYGGITLIRQIDRPWWNKGEID</sequence>
<comment type="caution">
    <text evidence="1">The sequence shown here is derived from an EMBL/GenBank/DDBJ whole genome shotgun (WGS) entry which is preliminary data.</text>
</comment>
<organism evidence="1">
    <name type="scientific">Tanacetum cinerariifolium</name>
    <name type="common">Dalmatian daisy</name>
    <name type="synonym">Chrysanthemum cinerariifolium</name>
    <dbReference type="NCBI Taxonomy" id="118510"/>
    <lineage>
        <taxon>Eukaryota</taxon>
        <taxon>Viridiplantae</taxon>
        <taxon>Streptophyta</taxon>
        <taxon>Embryophyta</taxon>
        <taxon>Tracheophyta</taxon>
        <taxon>Spermatophyta</taxon>
        <taxon>Magnoliopsida</taxon>
        <taxon>eudicotyledons</taxon>
        <taxon>Gunneridae</taxon>
        <taxon>Pentapetalae</taxon>
        <taxon>asterids</taxon>
        <taxon>campanulids</taxon>
        <taxon>Asterales</taxon>
        <taxon>Asteraceae</taxon>
        <taxon>Asteroideae</taxon>
        <taxon>Anthemideae</taxon>
        <taxon>Anthemidinae</taxon>
        <taxon>Tanacetum</taxon>
    </lineage>
</organism>